<proteinExistence type="predicted"/>
<protein>
    <recommendedName>
        <fullName evidence="4">Transporter</fullName>
    </recommendedName>
</protein>
<evidence type="ECO:0000313" key="2">
    <source>
        <dbReference type="EMBL" id="PKQ68546.1"/>
    </source>
</evidence>
<dbReference type="Proteomes" id="UP000233618">
    <property type="component" value="Unassembled WGS sequence"/>
</dbReference>
<accession>A0A2N3IE18</accession>
<feature type="chain" id="PRO_5014690979" description="Transporter" evidence="1">
    <location>
        <begin position="46"/>
        <end position="281"/>
    </location>
</feature>
<dbReference type="Pfam" id="PF13557">
    <property type="entry name" value="Phenol_MetA_deg"/>
    <property type="match status" value="1"/>
</dbReference>
<keyword evidence="1" id="KW-0732">Signal</keyword>
<evidence type="ECO:0008006" key="4">
    <source>
        <dbReference type="Google" id="ProtNLM"/>
    </source>
</evidence>
<organism evidence="2 3">
    <name type="scientific">Labilibaculum manganireducens</name>
    <dbReference type="NCBI Taxonomy" id="1940525"/>
    <lineage>
        <taxon>Bacteria</taxon>
        <taxon>Pseudomonadati</taxon>
        <taxon>Bacteroidota</taxon>
        <taxon>Bacteroidia</taxon>
        <taxon>Marinilabiliales</taxon>
        <taxon>Marinifilaceae</taxon>
        <taxon>Labilibaculum</taxon>
    </lineage>
</organism>
<sequence>MVSSPETSSGQAIWQMKTNYNHMKNMMKKISLLAVAVLFSGWLTAQEKADMVTDRPDQTESATIVSLKGFQIESGFSFEKYNSEINNTTYNSTLVRYGLLEKIELRLGLAYLGTNVSLDGGSFDESGFAPIVVGAKFQLQEESERLPKLAIMTTFTLPKTGASVYENKYLGADFRVNGEYSLNEAMSLGCNLGVAWSGAEGSNTAVGIYTAVIGMSLSEKLGAFAELYGFLPKEGKNDHRWDAGMTYSVNDDLQLDFATGIGLSKVSPDFFISLGLSIRMP</sequence>
<dbReference type="EMBL" id="MVDE01000004">
    <property type="protein sequence ID" value="PKQ68546.1"/>
    <property type="molecule type" value="Genomic_DNA"/>
</dbReference>
<comment type="caution">
    <text evidence="2">The sequence shown here is derived from an EMBL/GenBank/DDBJ whole genome shotgun (WGS) entry which is preliminary data.</text>
</comment>
<dbReference type="InterPro" id="IPR025737">
    <property type="entry name" value="FApF"/>
</dbReference>
<gene>
    <name evidence="2" type="ORF">BZG01_04400</name>
</gene>
<feature type="signal peptide" evidence="1">
    <location>
        <begin position="1"/>
        <end position="45"/>
    </location>
</feature>
<dbReference type="Gene3D" id="2.40.160.60">
    <property type="entry name" value="Outer membrane protein transport protein (OMPP1/FadL/TodX)"/>
    <property type="match status" value="1"/>
</dbReference>
<evidence type="ECO:0000256" key="1">
    <source>
        <dbReference type="SAM" id="SignalP"/>
    </source>
</evidence>
<dbReference type="AlphaFoldDB" id="A0A2N3IE18"/>
<reference evidence="2 3" key="1">
    <citation type="journal article" date="2017" name="Front. Microbiol.">
        <title>Labilibaculum manganireducens gen. nov., sp. nov. and Labilibaculum filiforme sp. nov., Novel Bacteroidetes Isolated from Subsurface Sediments of the Baltic Sea.</title>
        <authorList>
            <person name="Vandieken V."/>
            <person name="Marshall I.P."/>
            <person name="Niemann H."/>
            <person name="Engelen B."/>
            <person name="Cypionka H."/>
        </authorList>
    </citation>
    <scope>NUCLEOTIDE SEQUENCE [LARGE SCALE GENOMIC DNA]</scope>
    <source>
        <strain evidence="2 3">59.10-2M</strain>
    </source>
</reference>
<name>A0A2N3IE18_9BACT</name>
<evidence type="ECO:0000313" key="3">
    <source>
        <dbReference type="Proteomes" id="UP000233618"/>
    </source>
</evidence>
<keyword evidence="3" id="KW-1185">Reference proteome</keyword>